<dbReference type="GeneID" id="82812857"/>
<sequence>MTRKTILLCQNAPAEIPGTAQVLPHIHKALEAYRASRFPIIHVIHPCKEDGSNVDLCRREAIENGAKIAAPNSEGAELVRELRPSAYTALDSAALLAGRFQAVGEQEWVMYKPRWGAFYQTGLELFLRERGIDTLVFAGCNFPNCPRTSILRQVACFSVIYSTKNQAAPNGAPGFCLFPPAIPLLPSDCGFGRANRGKKGRLRPL</sequence>
<feature type="domain" description="Isochorismatase-like" evidence="3">
    <location>
        <begin position="104"/>
        <end position="147"/>
    </location>
</feature>
<dbReference type="CDD" id="cd00431">
    <property type="entry name" value="cysteine_hydrolases"/>
    <property type="match status" value="1"/>
</dbReference>
<dbReference type="Pfam" id="PF00857">
    <property type="entry name" value="Isochorismatase"/>
    <property type="match status" value="1"/>
</dbReference>
<reference evidence="5 6" key="1">
    <citation type="submission" date="2018-10" db="EMBL/GenBank/DDBJ databases">
        <title>Phylogenomics of Brevibacillus.</title>
        <authorList>
            <person name="Dunlap C."/>
        </authorList>
    </citation>
    <scope>NUCLEOTIDE SEQUENCE [LARGE SCALE GENOMIC DNA]</scope>
    <source>
        <strain evidence="5 6">NRRL NRS 1219</strain>
    </source>
</reference>
<dbReference type="InterPro" id="IPR000868">
    <property type="entry name" value="Isochorismatase-like_dom"/>
</dbReference>
<protein>
    <submittedName>
        <fullName evidence="5">Cysteine hydrolase</fullName>
    </submittedName>
</protein>
<dbReference type="AlphaFoldDB" id="A0A3M8B767"/>
<dbReference type="InterPro" id="IPR036380">
    <property type="entry name" value="Isochorismatase-like_sf"/>
</dbReference>
<comment type="caution">
    <text evidence="5">The sequence shown here is derived from an EMBL/GenBank/DDBJ whole genome shotgun (WGS) entry which is preliminary data.</text>
</comment>
<dbReference type="OrthoDB" id="257098at2"/>
<dbReference type="GO" id="GO:0016787">
    <property type="term" value="F:hydrolase activity"/>
    <property type="evidence" value="ECO:0007669"/>
    <property type="project" value="UniProtKB-KW"/>
</dbReference>
<proteinExistence type="inferred from homology"/>
<evidence type="ECO:0000313" key="5">
    <source>
        <dbReference type="EMBL" id="RNB59219.1"/>
    </source>
</evidence>
<dbReference type="SUPFAM" id="SSF52499">
    <property type="entry name" value="Isochorismatase-like hydrolases"/>
    <property type="match status" value="1"/>
</dbReference>
<dbReference type="Proteomes" id="UP000317180">
    <property type="component" value="Unassembled WGS sequence"/>
</dbReference>
<evidence type="ECO:0000256" key="2">
    <source>
        <dbReference type="ARBA" id="ARBA00022801"/>
    </source>
</evidence>
<evidence type="ECO:0000259" key="3">
    <source>
        <dbReference type="Pfam" id="PF00857"/>
    </source>
</evidence>
<dbReference type="Gene3D" id="3.40.50.850">
    <property type="entry name" value="Isochorismatase-like"/>
    <property type="match status" value="1"/>
</dbReference>
<comment type="similarity">
    <text evidence="1">Belongs to the isochorismatase family.</text>
</comment>
<dbReference type="Proteomes" id="UP000276178">
    <property type="component" value="Unassembled WGS sequence"/>
</dbReference>
<dbReference type="RefSeq" id="WP_122952600.1">
    <property type="nucleotide sequence ID" value="NZ_BJOD01000040.1"/>
</dbReference>
<reference evidence="4 7" key="2">
    <citation type="submission" date="2019-06" db="EMBL/GenBank/DDBJ databases">
        <title>Whole genome shotgun sequence of Brevibacillus agri NBRC 15538.</title>
        <authorList>
            <person name="Hosoyama A."/>
            <person name="Uohara A."/>
            <person name="Ohji S."/>
            <person name="Ichikawa N."/>
        </authorList>
    </citation>
    <scope>NUCLEOTIDE SEQUENCE [LARGE SCALE GENOMIC DNA]</scope>
    <source>
        <strain evidence="4 7">NBRC 15538</strain>
    </source>
</reference>
<evidence type="ECO:0000256" key="1">
    <source>
        <dbReference type="ARBA" id="ARBA00006336"/>
    </source>
</evidence>
<organism evidence="5 6">
    <name type="scientific">Brevibacillus agri</name>
    <dbReference type="NCBI Taxonomy" id="51101"/>
    <lineage>
        <taxon>Bacteria</taxon>
        <taxon>Bacillati</taxon>
        <taxon>Bacillota</taxon>
        <taxon>Bacilli</taxon>
        <taxon>Bacillales</taxon>
        <taxon>Paenibacillaceae</taxon>
        <taxon>Brevibacillus</taxon>
    </lineage>
</organism>
<dbReference type="InterPro" id="IPR050272">
    <property type="entry name" value="Isochorismatase-like_hydrls"/>
</dbReference>
<keyword evidence="7" id="KW-1185">Reference proteome</keyword>
<evidence type="ECO:0000313" key="6">
    <source>
        <dbReference type="Proteomes" id="UP000276178"/>
    </source>
</evidence>
<accession>A0A3M8B767</accession>
<gene>
    <name evidence="4" type="ORF">BAG01nite_34990</name>
    <name evidence="5" type="ORF">EB820_04790</name>
</gene>
<dbReference type="EMBL" id="BJOD01000040">
    <property type="protein sequence ID" value="GED27397.1"/>
    <property type="molecule type" value="Genomic_DNA"/>
</dbReference>
<name>A0A3M8B767_9BACL</name>
<evidence type="ECO:0000313" key="7">
    <source>
        <dbReference type="Proteomes" id="UP000317180"/>
    </source>
</evidence>
<dbReference type="PANTHER" id="PTHR43540">
    <property type="entry name" value="PEROXYUREIDOACRYLATE/UREIDOACRYLATE AMIDOHYDROLASE-RELATED"/>
    <property type="match status" value="1"/>
</dbReference>
<dbReference type="EMBL" id="RHHN01000014">
    <property type="protein sequence ID" value="RNB59219.1"/>
    <property type="molecule type" value="Genomic_DNA"/>
</dbReference>
<evidence type="ECO:0000313" key="4">
    <source>
        <dbReference type="EMBL" id="GED27397.1"/>
    </source>
</evidence>
<keyword evidence="2 5" id="KW-0378">Hydrolase</keyword>